<evidence type="ECO:0000313" key="1">
    <source>
        <dbReference type="EMBL" id="CAI2189702.1"/>
    </source>
</evidence>
<comment type="caution">
    <text evidence="1">The sequence shown here is derived from an EMBL/GenBank/DDBJ whole genome shotgun (WGS) entry which is preliminary data.</text>
</comment>
<dbReference type="Proteomes" id="UP001153678">
    <property type="component" value="Unassembled WGS sequence"/>
</dbReference>
<dbReference type="OrthoDB" id="2340858at2759"/>
<reference evidence="1" key="1">
    <citation type="submission" date="2022-08" db="EMBL/GenBank/DDBJ databases">
        <authorList>
            <person name="Kallberg Y."/>
            <person name="Tangrot J."/>
            <person name="Rosling A."/>
        </authorList>
    </citation>
    <scope>NUCLEOTIDE SEQUENCE</scope>
    <source>
        <strain evidence="1">Wild A</strain>
    </source>
</reference>
<name>A0A9W4X257_9GLOM</name>
<organism evidence="1 2">
    <name type="scientific">Funneliformis geosporum</name>
    <dbReference type="NCBI Taxonomy" id="1117311"/>
    <lineage>
        <taxon>Eukaryota</taxon>
        <taxon>Fungi</taxon>
        <taxon>Fungi incertae sedis</taxon>
        <taxon>Mucoromycota</taxon>
        <taxon>Glomeromycotina</taxon>
        <taxon>Glomeromycetes</taxon>
        <taxon>Glomerales</taxon>
        <taxon>Glomeraceae</taxon>
        <taxon>Funneliformis</taxon>
    </lineage>
</organism>
<gene>
    <name evidence="1" type="ORF">FWILDA_LOCUS14211</name>
</gene>
<evidence type="ECO:0000313" key="2">
    <source>
        <dbReference type="Proteomes" id="UP001153678"/>
    </source>
</evidence>
<dbReference type="EMBL" id="CAMKVN010005989">
    <property type="protein sequence ID" value="CAI2189702.1"/>
    <property type="molecule type" value="Genomic_DNA"/>
</dbReference>
<protein>
    <submittedName>
        <fullName evidence="1">15510_t:CDS:1</fullName>
    </submittedName>
</protein>
<proteinExistence type="predicted"/>
<keyword evidence="2" id="KW-1185">Reference proteome</keyword>
<accession>A0A9W4X257</accession>
<dbReference type="AlphaFoldDB" id="A0A9W4X257"/>
<sequence length="109" mass="12952">MLTWTLEEIQISRQVCFTHLEEEKVKELYHIWGGIPCYVLESAQNEQKQSELNKAILTCDPNIFRYVGEVYSIEDNLVYIYTNVPALLEEIEQEKYTEDDKSKEVKREM</sequence>